<dbReference type="AlphaFoldDB" id="M4VKU0"/>
<dbReference type="KEGG" id="man:A11S_1920"/>
<proteinExistence type="predicted"/>
<dbReference type="HOGENOM" id="CLU_000445_103_9_5"/>
<dbReference type="PANTHER" id="PTHR44688">
    <property type="entry name" value="DNA-BINDING TRANSCRIPTIONAL ACTIVATOR DEVR_DOSR"/>
    <property type="match status" value="1"/>
</dbReference>
<evidence type="ECO:0000259" key="4">
    <source>
        <dbReference type="PROSITE" id="PS50043"/>
    </source>
</evidence>
<dbReference type="Pfam" id="PF00196">
    <property type="entry name" value="GerE"/>
    <property type="match status" value="1"/>
</dbReference>
<organism evidence="5 6">
    <name type="scientific">Micavibrio aeruginosavorus EPB</name>
    <dbReference type="NCBI Taxonomy" id="349215"/>
    <lineage>
        <taxon>Bacteria</taxon>
        <taxon>Pseudomonadati</taxon>
        <taxon>Bdellovibrionota</taxon>
        <taxon>Bdellovibrionia</taxon>
        <taxon>Bdellovibrionales</taxon>
        <taxon>Pseudobdellovibrionaceae</taxon>
        <taxon>Micavibrio</taxon>
    </lineage>
</organism>
<dbReference type="SMART" id="SM00421">
    <property type="entry name" value="HTH_LUXR"/>
    <property type="match status" value="1"/>
</dbReference>
<dbReference type="Proteomes" id="UP000011932">
    <property type="component" value="Chromosome"/>
</dbReference>
<dbReference type="InterPro" id="IPR000792">
    <property type="entry name" value="Tscrpt_reg_LuxR_C"/>
</dbReference>
<evidence type="ECO:0000256" key="3">
    <source>
        <dbReference type="ARBA" id="ARBA00023163"/>
    </source>
</evidence>
<keyword evidence="2" id="KW-0238">DNA-binding</keyword>
<reference evidence="5 6" key="1">
    <citation type="journal article" date="2013" name="ISME J.">
        <title>By their genes ye shall know them: genomic signatures of predatory bacteria.</title>
        <authorList>
            <person name="Pasternak Z."/>
            <person name="Pietrokovski S."/>
            <person name="Rotem O."/>
            <person name="Gophna U."/>
            <person name="Lurie-Weinberger M.N."/>
            <person name="Jurkevitch E."/>
        </authorList>
    </citation>
    <scope>NUCLEOTIDE SEQUENCE [LARGE SCALE GENOMIC DNA]</scope>
    <source>
        <strain evidence="5">EPB</strain>
    </source>
</reference>
<dbReference type="Gene3D" id="1.10.10.10">
    <property type="entry name" value="Winged helix-like DNA-binding domain superfamily/Winged helix DNA-binding domain"/>
    <property type="match status" value="1"/>
</dbReference>
<dbReference type="SUPFAM" id="SSF46894">
    <property type="entry name" value="C-terminal effector domain of the bipartite response regulators"/>
    <property type="match status" value="1"/>
</dbReference>
<sequence>MLWLARGKSKSEIGDLLQVSESAIKRHCEMIFQKLDANSVTFAVTKALRMGLVKPF</sequence>
<evidence type="ECO:0000313" key="6">
    <source>
        <dbReference type="Proteomes" id="UP000011932"/>
    </source>
</evidence>
<evidence type="ECO:0000256" key="1">
    <source>
        <dbReference type="ARBA" id="ARBA00023015"/>
    </source>
</evidence>
<dbReference type="STRING" id="349215.A11S_1920"/>
<dbReference type="PROSITE" id="PS50043">
    <property type="entry name" value="HTH_LUXR_2"/>
    <property type="match status" value="1"/>
</dbReference>
<dbReference type="InterPro" id="IPR016032">
    <property type="entry name" value="Sig_transdc_resp-reg_C-effctor"/>
</dbReference>
<evidence type="ECO:0000256" key="2">
    <source>
        <dbReference type="ARBA" id="ARBA00023125"/>
    </source>
</evidence>
<name>M4VKU0_9BACT</name>
<dbReference type="InterPro" id="IPR036388">
    <property type="entry name" value="WH-like_DNA-bd_sf"/>
</dbReference>
<evidence type="ECO:0000313" key="5">
    <source>
        <dbReference type="EMBL" id="AGH98721.1"/>
    </source>
</evidence>
<keyword evidence="3" id="KW-0804">Transcription</keyword>
<feature type="domain" description="HTH luxR-type" evidence="4">
    <location>
        <begin position="1"/>
        <end position="51"/>
    </location>
</feature>
<accession>M4VKU0</accession>
<protein>
    <recommendedName>
        <fullName evidence="4">HTH luxR-type domain-containing protein</fullName>
    </recommendedName>
</protein>
<dbReference type="PANTHER" id="PTHR44688:SF16">
    <property type="entry name" value="DNA-BINDING TRANSCRIPTIONAL ACTIVATOR DEVR_DOSR"/>
    <property type="match status" value="1"/>
</dbReference>
<dbReference type="EMBL" id="CP003538">
    <property type="protein sequence ID" value="AGH98721.1"/>
    <property type="molecule type" value="Genomic_DNA"/>
</dbReference>
<dbReference type="GO" id="GO:0006355">
    <property type="term" value="P:regulation of DNA-templated transcription"/>
    <property type="evidence" value="ECO:0007669"/>
    <property type="project" value="InterPro"/>
</dbReference>
<keyword evidence="1" id="KW-0805">Transcription regulation</keyword>
<gene>
    <name evidence="5" type="ORF">A11S_1920</name>
</gene>
<dbReference type="GO" id="GO:0003677">
    <property type="term" value="F:DNA binding"/>
    <property type="evidence" value="ECO:0007669"/>
    <property type="project" value="UniProtKB-KW"/>
</dbReference>